<dbReference type="Pfam" id="PF00395">
    <property type="entry name" value="SLH"/>
    <property type="match status" value="3"/>
</dbReference>
<feature type="domain" description="SLH" evidence="7">
    <location>
        <begin position="41"/>
        <end position="100"/>
    </location>
</feature>
<sequence>MKKTLVVMRSALSVVLLGSTALPAFADANVEGEAVGGNRINTVQSAVDWSGHWAEPLINKWLTAGWVSGYPDGSFRPDQHVSRSEFVNAINTIFGYYVLDQEESFADVQAGNWYASALSIAREAGYYQGYPNNIAKPDQDITREDAAVLLVRAFGLEKAAEGMGSSMPYLDELDTRGYARESVRVLSGVIEGYPDGSFKPEGALTRAEMLSWLDELAPVINSMDTSAGRVIQGNVVINQNGIKLSDVVINGNLYIAPGVREGEVDLSKIMVKGATYIQGGGTHSVTVTDSVLDNVFVDRREGEVRLELTGTTTTGQLHVERPATVALGSGTVVRSAKLSARTTLQLDSGSSVGELHMTKEAKGTSVTGTGKVSKVDIQADGVLLNGKAVTQDTWLAQAGSDTGTASGSVNNSSNGSSNGTANSGNGSGGVSNPSNGGGSGGGSNGNTGGNSGGGTTTPTNPTNPSNPGSGVTPDHNQTPIDTSAFDLSPVKLVDEHASPATKSLFAYLNNVRGEAILFGQQHATTEGVTITANDGTQSDVFNDVGAFPAVFGWDTLSLEGNEKPGSLDASPEENTAKLAAVMKKAYERGGIVTLSAHMKNFVTGNDFYDTNGSVVSHILPGGDKNVEYNLYLDQIADLAHQLSDNQGNDIPIIFRPFHENNGNWFWWGAAFTSKEQYVQLYRYTVEYLRDTKGVDNFLYAFSPNGFFSGNENEYLKTYPGDDYVDILGFDIYGSAEGSEGWFAKLVQDAAMISRIADSKNKVATLSEFGYSTKGMKISGNHDKSWFTNLLKALESDPDAKRMAYMLTWANFGTEQVFVPYRNAPGGLGNHELLDDFVQLYNAPYTAFNDRLQAVYRLNVSTLPNAPKLNIVSPLNQQQIKETEVTIRARVLGQPADRVVYTVGQETEEHEMILATHDNYYTAAWHPDSELDQQSVKLHVRAYVDDKIVMQDEVVVNFNFDVSRLYTYTFDRDTNGVSSGGAFQAEINSVEQTEFNDSGMLKINAKFEDGTHTWQELKLTLDAIAQKVKLADVSKVTLDMYVPLSAGVGSAPSIYATATLPDDWDTKYNISNAVALGDLEKVTVDGVDYGKYTGEIVLDNPEKSAAATSMMLSIVGSGLQYTGPIYVDNIHLIHVKPEPIFDKDLVDDFESYAGNDTTLSNAYTPNAQGDQITIKLTQDQKGAGEYGLQYDYALSSSGYGGVTRVMDGVDWSDRDALRLWLAPDGKGQKLVLQVKASGVSFETYPSLAGTEAGWVEIPFSEFKPAPWDTANAGAAFDAVKAKNIQEFSIYINATDPNQPISGTLYMDDIRAISKK</sequence>
<feature type="compositionally biased region" description="Gly residues" evidence="5">
    <location>
        <begin position="425"/>
        <end position="455"/>
    </location>
</feature>
<dbReference type="PRINTS" id="PR00739">
    <property type="entry name" value="GLHYDRLASE26"/>
</dbReference>
<evidence type="ECO:0000259" key="8">
    <source>
        <dbReference type="PROSITE" id="PS51764"/>
    </source>
</evidence>
<keyword evidence="10" id="KW-1185">Reference proteome</keyword>
<dbReference type="PROSITE" id="PS51272">
    <property type="entry name" value="SLH"/>
    <property type="match status" value="2"/>
</dbReference>
<evidence type="ECO:0000256" key="4">
    <source>
        <dbReference type="PROSITE-ProRule" id="PRU01100"/>
    </source>
</evidence>
<keyword evidence="3 4" id="KW-0326">Glycosidase</keyword>
<dbReference type="Pfam" id="PF03425">
    <property type="entry name" value="CBM_11"/>
    <property type="match status" value="1"/>
</dbReference>
<dbReference type="PANTHER" id="PTHR40079:SF4">
    <property type="entry name" value="GH26 DOMAIN-CONTAINING PROTEIN-RELATED"/>
    <property type="match status" value="1"/>
</dbReference>
<feature type="region of interest" description="Disordered" evidence="5">
    <location>
        <begin position="401"/>
        <end position="482"/>
    </location>
</feature>
<keyword evidence="2 4" id="KW-0378">Hydrolase</keyword>
<evidence type="ECO:0000259" key="7">
    <source>
        <dbReference type="PROSITE" id="PS51272"/>
    </source>
</evidence>
<feature type="chain" id="PRO_5045527702" evidence="6">
    <location>
        <begin position="27"/>
        <end position="1314"/>
    </location>
</feature>
<dbReference type="InterPro" id="IPR022790">
    <property type="entry name" value="GH26_dom"/>
</dbReference>
<feature type="active site" description="Proton donor" evidence="4">
    <location>
        <position position="659"/>
    </location>
</feature>
<dbReference type="Gene3D" id="2.60.120.430">
    <property type="entry name" value="Galactose-binding lectin"/>
    <property type="match status" value="1"/>
</dbReference>
<dbReference type="RefSeq" id="WP_307221650.1">
    <property type="nucleotide sequence ID" value="NZ_JAUSTI010000031.1"/>
</dbReference>
<evidence type="ECO:0000256" key="2">
    <source>
        <dbReference type="ARBA" id="ARBA00022801"/>
    </source>
</evidence>
<dbReference type="InterPro" id="IPR001119">
    <property type="entry name" value="SLH_dom"/>
</dbReference>
<accession>A0ABT9WLC7</accession>
<dbReference type="InterPro" id="IPR008979">
    <property type="entry name" value="Galactose-bd-like_sf"/>
</dbReference>
<evidence type="ECO:0000313" key="10">
    <source>
        <dbReference type="Proteomes" id="UP001233836"/>
    </source>
</evidence>
<feature type="active site" description="Nucleophile" evidence="4">
    <location>
        <position position="767"/>
    </location>
</feature>
<dbReference type="GO" id="GO:0016985">
    <property type="term" value="F:mannan endo-1,4-beta-mannosidase activity"/>
    <property type="evidence" value="ECO:0007669"/>
    <property type="project" value="UniProtKB-EC"/>
</dbReference>
<proteinExistence type="inferred from homology"/>
<dbReference type="SUPFAM" id="SSF49785">
    <property type="entry name" value="Galactose-binding domain-like"/>
    <property type="match status" value="2"/>
</dbReference>
<dbReference type="PROSITE" id="PS51764">
    <property type="entry name" value="GH26"/>
    <property type="match status" value="1"/>
</dbReference>
<dbReference type="InterPro" id="IPR013783">
    <property type="entry name" value="Ig-like_fold"/>
</dbReference>
<dbReference type="InterPro" id="IPR005087">
    <property type="entry name" value="CBM11"/>
</dbReference>
<dbReference type="Gene3D" id="2.60.40.10">
    <property type="entry name" value="Immunoglobulins"/>
    <property type="match status" value="1"/>
</dbReference>
<gene>
    <name evidence="9" type="ORF">J2T19_005631</name>
</gene>
<protein>
    <submittedName>
        <fullName evidence="9">Mannan endo-1,4-beta-mannosidase</fullName>
        <ecNumber evidence="9">3.2.1.78</ecNumber>
    </submittedName>
</protein>
<evidence type="ECO:0000313" key="9">
    <source>
        <dbReference type="EMBL" id="MDQ0174099.1"/>
    </source>
</evidence>
<evidence type="ECO:0000256" key="1">
    <source>
        <dbReference type="ARBA" id="ARBA00007754"/>
    </source>
</evidence>
<keyword evidence="6" id="KW-0732">Signal</keyword>
<feature type="domain" description="SLH" evidence="7">
    <location>
        <begin position="101"/>
        <end position="164"/>
    </location>
</feature>
<dbReference type="PANTHER" id="PTHR40079">
    <property type="entry name" value="MANNAN ENDO-1,4-BETA-MANNOSIDASE E-RELATED"/>
    <property type="match status" value="1"/>
</dbReference>
<organism evidence="9 10">
    <name type="scientific">Paenibacillus tundrae</name>
    <dbReference type="NCBI Taxonomy" id="528187"/>
    <lineage>
        <taxon>Bacteria</taxon>
        <taxon>Bacillati</taxon>
        <taxon>Bacillota</taxon>
        <taxon>Bacilli</taxon>
        <taxon>Bacillales</taxon>
        <taxon>Paenibacillaceae</taxon>
        <taxon>Paenibacillus</taxon>
    </lineage>
</organism>
<dbReference type="EC" id="3.2.1.78" evidence="9"/>
<feature type="compositionally biased region" description="Low complexity" evidence="5">
    <location>
        <begin position="456"/>
        <end position="470"/>
    </location>
</feature>
<dbReference type="EMBL" id="JAUSTI010000031">
    <property type="protein sequence ID" value="MDQ0174099.1"/>
    <property type="molecule type" value="Genomic_DNA"/>
</dbReference>
<dbReference type="Pfam" id="PF09212">
    <property type="entry name" value="CBM27"/>
    <property type="match status" value="1"/>
</dbReference>
<dbReference type="SUPFAM" id="SSF51445">
    <property type="entry name" value="(Trans)glycosidases"/>
    <property type="match status" value="1"/>
</dbReference>
<dbReference type="InterPro" id="IPR017853">
    <property type="entry name" value="GH"/>
</dbReference>
<comment type="similarity">
    <text evidence="1 4">Belongs to the glycosyl hydrolase 26 family.</text>
</comment>
<dbReference type="Proteomes" id="UP001233836">
    <property type="component" value="Unassembled WGS sequence"/>
</dbReference>
<feature type="domain" description="GH26" evidence="8">
    <location>
        <begin position="499"/>
        <end position="849"/>
    </location>
</feature>
<dbReference type="Pfam" id="PF02156">
    <property type="entry name" value="Glyco_hydro_26"/>
    <property type="match status" value="1"/>
</dbReference>
<evidence type="ECO:0000256" key="6">
    <source>
        <dbReference type="SAM" id="SignalP"/>
    </source>
</evidence>
<dbReference type="InterPro" id="IPR000805">
    <property type="entry name" value="Glyco_hydro_26"/>
</dbReference>
<feature type="compositionally biased region" description="Low complexity" evidence="5">
    <location>
        <begin position="402"/>
        <end position="424"/>
    </location>
</feature>
<reference evidence="9 10" key="1">
    <citation type="submission" date="2023-07" db="EMBL/GenBank/DDBJ databases">
        <title>Sorghum-associated microbial communities from plants grown in Nebraska, USA.</title>
        <authorList>
            <person name="Schachtman D."/>
        </authorList>
    </citation>
    <scope>NUCLEOTIDE SEQUENCE [LARGE SCALE GENOMIC DNA]</scope>
    <source>
        <strain evidence="9 10">DS1314</strain>
    </source>
</reference>
<name>A0ABT9WLC7_9BACL</name>
<evidence type="ECO:0000256" key="3">
    <source>
        <dbReference type="ARBA" id="ARBA00023295"/>
    </source>
</evidence>
<dbReference type="Gene3D" id="2.60.120.260">
    <property type="entry name" value="Galactose-binding domain-like"/>
    <property type="match status" value="1"/>
</dbReference>
<comment type="caution">
    <text evidence="9">The sequence shown here is derived from an EMBL/GenBank/DDBJ whole genome shotgun (WGS) entry which is preliminary data.</text>
</comment>
<dbReference type="InterPro" id="IPR015295">
    <property type="entry name" value="CBM27"/>
</dbReference>
<feature type="signal peptide" evidence="6">
    <location>
        <begin position="1"/>
        <end position="26"/>
    </location>
</feature>
<dbReference type="Gene3D" id="3.20.20.80">
    <property type="entry name" value="Glycosidases"/>
    <property type="match status" value="1"/>
</dbReference>
<evidence type="ECO:0000256" key="5">
    <source>
        <dbReference type="SAM" id="MobiDB-lite"/>
    </source>
</evidence>